<protein>
    <submittedName>
        <fullName evidence="1">Uncharacterized protein</fullName>
    </submittedName>
</protein>
<accession>A0A428V2F1</accession>
<dbReference type="AlphaFoldDB" id="A0A428V2F1"/>
<keyword evidence="2" id="KW-1185">Reference proteome</keyword>
<evidence type="ECO:0000313" key="1">
    <source>
        <dbReference type="EMBL" id="RSM20701.1"/>
    </source>
</evidence>
<name>A0A428V2F1_9HYPO</name>
<comment type="caution">
    <text evidence="1">The sequence shown here is derived from an EMBL/GenBank/DDBJ whole genome shotgun (WGS) entry which is preliminary data.</text>
</comment>
<reference evidence="1 2" key="1">
    <citation type="submission" date="2017-06" db="EMBL/GenBank/DDBJ databases">
        <title>Cmopartive genomic analysis of Ambrosia Fusariam Clade fungi.</title>
        <authorList>
            <person name="Stajich J.E."/>
            <person name="Carrillo J."/>
            <person name="Kijimoto T."/>
            <person name="Eskalen A."/>
            <person name="O'Donnell K."/>
            <person name="Kasson M."/>
        </authorList>
    </citation>
    <scope>NUCLEOTIDE SEQUENCE [LARGE SCALE GENOMIC DNA]</scope>
    <source>
        <strain evidence="1 2">NRRL 20438</strain>
    </source>
</reference>
<organism evidence="1 2">
    <name type="scientific">Fusarium ambrosium</name>
    <dbReference type="NCBI Taxonomy" id="131363"/>
    <lineage>
        <taxon>Eukaryota</taxon>
        <taxon>Fungi</taxon>
        <taxon>Dikarya</taxon>
        <taxon>Ascomycota</taxon>
        <taxon>Pezizomycotina</taxon>
        <taxon>Sordariomycetes</taxon>
        <taxon>Hypocreomycetidae</taxon>
        <taxon>Hypocreales</taxon>
        <taxon>Nectriaceae</taxon>
        <taxon>Fusarium</taxon>
        <taxon>Fusarium solani species complex</taxon>
    </lineage>
</organism>
<dbReference type="EMBL" id="NIZV01000003">
    <property type="protein sequence ID" value="RSM20701.1"/>
    <property type="molecule type" value="Genomic_DNA"/>
</dbReference>
<sequence length="77" mass="8741">MYRIPHKGGLLRIAMLCVAVLCVAVLCWTGFGWSKLQALFIPSFHRIPPRVIGRQLQRKTLIIQLPKTFLNISLPLS</sequence>
<gene>
    <name evidence="1" type="ORF">CDV31_000388</name>
</gene>
<dbReference type="Proteomes" id="UP000288429">
    <property type="component" value="Unassembled WGS sequence"/>
</dbReference>
<proteinExistence type="predicted"/>
<evidence type="ECO:0000313" key="2">
    <source>
        <dbReference type="Proteomes" id="UP000288429"/>
    </source>
</evidence>